<dbReference type="GO" id="GO:0008832">
    <property type="term" value="F:dGTPase activity"/>
    <property type="evidence" value="ECO:0007669"/>
    <property type="project" value="TreeGrafter"/>
</dbReference>
<feature type="domain" description="HD" evidence="4">
    <location>
        <begin position="60"/>
        <end position="209"/>
    </location>
</feature>
<evidence type="ECO:0000259" key="4">
    <source>
        <dbReference type="PROSITE" id="PS51831"/>
    </source>
</evidence>
<organism evidence="5 6">
    <name type="scientific">Phycicoccus duodecadis</name>
    <dbReference type="NCBI Taxonomy" id="173053"/>
    <lineage>
        <taxon>Bacteria</taxon>
        <taxon>Bacillati</taxon>
        <taxon>Actinomycetota</taxon>
        <taxon>Actinomycetes</taxon>
        <taxon>Micrococcales</taxon>
        <taxon>Intrasporangiaceae</taxon>
        <taxon>Phycicoccus</taxon>
    </lineage>
</organism>
<dbReference type="SUPFAM" id="SSF109604">
    <property type="entry name" value="HD-domain/PDEase-like"/>
    <property type="match status" value="1"/>
</dbReference>
<gene>
    <name evidence="5" type="ORF">ATL31_3079</name>
</gene>
<dbReference type="EMBL" id="PJNE01000001">
    <property type="protein sequence ID" value="PKW28221.1"/>
    <property type="molecule type" value="Genomic_DNA"/>
</dbReference>
<proteinExistence type="inferred from homology"/>
<dbReference type="HAMAP" id="MF_01212">
    <property type="entry name" value="dGTPase_type2"/>
    <property type="match status" value="1"/>
</dbReference>
<dbReference type="GO" id="GO:0006203">
    <property type="term" value="P:dGTP catabolic process"/>
    <property type="evidence" value="ECO:0007669"/>
    <property type="project" value="TreeGrafter"/>
</dbReference>
<dbReference type="InterPro" id="IPR003607">
    <property type="entry name" value="HD/PDEase_dom"/>
</dbReference>
<evidence type="ECO:0000256" key="2">
    <source>
        <dbReference type="HAMAP-Rule" id="MF_01212"/>
    </source>
</evidence>
<dbReference type="NCBIfam" id="NF002829">
    <property type="entry name" value="PRK03007.1"/>
    <property type="match status" value="1"/>
</dbReference>
<evidence type="ECO:0000313" key="5">
    <source>
        <dbReference type="EMBL" id="PKW28221.1"/>
    </source>
</evidence>
<dbReference type="InterPro" id="IPR023023">
    <property type="entry name" value="dNTPase_2"/>
</dbReference>
<keyword evidence="6" id="KW-1185">Reference proteome</keyword>
<dbReference type="Pfam" id="PF01966">
    <property type="entry name" value="HD"/>
    <property type="match status" value="1"/>
</dbReference>
<comment type="similarity">
    <text evidence="2">Belongs to the dGTPase family. Type 2 subfamily.</text>
</comment>
<protein>
    <recommendedName>
        <fullName evidence="2">Deoxyguanosinetriphosphate triphosphohydrolase-like protein</fullName>
    </recommendedName>
</protein>
<dbReference type="InterPro" id="IPR050135">
    <property type="entry name" value="dGTPase-like"/>
</dbReference>
<accession>A0A2N3YMX7</accession>
<dbReference type="InterPro" id="IPR006261">
    <property type="entry name" value="dGTPase"/>
</dbReference>
<reference evidence="5 6" key="1">
    <citation type="submission" date="2017-12" db="EMBL/GenBank/DDBJ databases">
        <title>Sequencing the genomes of 1000 Actinobacteria strains.</title>
        <authorList>
            <person name="Klenk H.-P."/>
        </authorList>
    </citation>
    <scope>NUCLEOTIDE SEQUENCE [LARGE SCALE GENOMIC DNA]</scope>
    <source>
        <strain evidence="5 6">DSM 12806</strain>
    </source>
</reference>
<evidence type="ECO:0000256" key="1">
    <source>
        <dbReference type="ARBA" id="ARBA00022801"/>
    </source>
</evidence>
<dbReference type="Pfam" id="PF13286">
    <property type="entry name" value="HD_assoc"/>
    <property type="match status" value="1"/>
</dbReference>
<dbReference type="OrthoDB" id="9803619at2"/>
<dbReference type="Proteomes" id="UP000233781">
    <property type="component" value="Unassembled WGS sequence"/>
</dbReference>
<dbReference type="RefSeq" id="WP_101396764.1">
    <property type="nucleotide sequence ID" value="NZ_PJNE01000001.1"/>
</dbReference>
<feature type="region of interest" description="Disordered" evidence="3">
    <location>
        <begin position="1"/>
        <end position="24"/>
    </location>
</feature>
<dbReference type="PANTHER" id="PTHR11373">
    <property type="entry name" value="DEOXYNUCLEOSIDE TRIPHOSPHATE TRIPHOSPHOHYDROLASE"/>
    <property type="match status" value="1"/>
</dbReference>
<dbReference type="Gene3D" id="1.10.3210.10">
    <property type="entry name" value="Hypothetical protein af1432"/>
    <property type="match status" value="1"/>
</dbReference>
<sequence>MTYSARDRDRWVAEDPAQKRSDRDDFARDRARLLHSASLRRLSAKTQVVAPSSDDFVRNRLTHSLEVAQIGRELGQALGCSADVVDTACLAHDLGHPPFGHNGESALDTVAAGIGGFEGNAQTLRILTRLEAKRIHPDGRPAGLNLTRASLDAATKYPWRRGEAPHPTTKFGVYDDDLDVFAWFREGAPTGRRAFEAEVMDWSDDVAYSVHDVEDAIASGWLDPRRLRDPADVDAVLAVATRVYEPDLGDDELRAALERILASGVVPTAHDGSRRALAALKDMTSRLIGRFAVTVESATREANGDAALVRHEAALVVPTRARAECAVLKAVSAHYVMHAAERVALYETQRQVVAELVAAFQADPARLDPDLRADLDAAGDDGAALRVVVDQVASLTDVRALELHRRWCRRPAG</sequence>
<dbReference type="NCBIfam" id="TIGR01353">
    <property type="entry name" value="dGTP_triPase"/>
    <property type="match status" value="1"/>
</dbReference>
<comment type="caution">
    <text evidence="5">The sequence shown here is derived from an EMBL/GenBank/DDBJ whole genome shotgun (WGS) entry which is preliminary data.</text>
</comment>
<dbReference type="CDD" id="cd00077">
    <property type="entry name" value="HDc"/>
    <property type="match status" value="1"/>
</dbReference>
<dbReference type="InterPro" id="IPR006674">
    <property type="entry name" value="HD_domain"/>
</dbReference>
<dbReference type="InterPro" id="IPR026875">
    <property type="entry name" value="PHydrolase_assoc_dom"/>
</dbReference>
<name>A0A2N3YMX7_9MICO</name>
<dbReference type="PROSITE" id="PS51831">
    <property type="entry name" value="HD"/>
    <property type="match status" value="1"/>
</dbReference>
<dbReference type="PANTHER" id="PTHR11373:SF32">
    <property type="entry name" value="DEOXYGUANOSINETRIPHOSPHATE TRIPHOSPHOHYDROLASE"/>
    <property type="match status" value="1"/>
</dbReference>
<evidence type="ECO:0000256" key="3">
    <source>
        <dbReference type="SAM" id="MobiDB-lite"/>
    </source>
</evidence>
<dbReference type="SMART" id="SM00471">
    <property type="entry name" value="HDc"/>
    <property type="match status" value="1"/>
</dbReference>
<evidence type="ECO:0000313" key="6">
    <source>
        <dbReference type="Proteomes" id="UP000233781"/>
    </source>
</evidence>
<dbReference type="AlphaFoldDB" id="A0A2N3YMX7"/>
<keyword evidence="1 2" id="KW-0378">Hydrolase</keyword>